<evidence type="ECO:0000313" key="1">
    <source>
        <dbReference type="EMBL" id="AIG28566.1"/>
    </source>
</evidence>
<dbReference type="STRING" id="1042163.BRLA_c042910"/>
<evidence type="ECO:0000313" key="2">
    <source>
        <dbReference type="Proteomes" id="UP000005850"/>
    </source>
</evidence>
<sequence>MKYVSATAILPEKLLVEIQKYIQGETIYIPKPKTTHQKWGSRSGGRKLIDDRNTAIRHAFKNGKTIHQLADDHFLSIETIKKIVYSSKQA</sequence>
<dbReference type="InterPro" id="IPR049739">
    <property type="entry name" value="YraL-like"/>
</dbReference>
<dbReference type="PANTHER" id="PTHR37812:SF1">
    <property type="entry name" value="MU-LIKE PROPHAGE FLUMU PROTEIN C"/>
    <property type="match status" value="1"/>
</dbReference>
<dbReference type="KEGG" id="blr:BRLA_c042910"/>
<organism evidence="1 2">
    <name type="scientific">Brevibacillus laterosporus LMG 15441</name>
    <dbReference type="NCBI Taxonomy" id="1042163"/>
    <lineage>
        <taxon>Bacteria</taxon>
        <taxon>Bacillati</taxon>
        <taxon>Bacillota</taxon>
        <taxon>Bacilli</taxon>
        <taxon>Bacillales</taxon>
        <taxon>Paenibacillaceae</taxon>
        <taxon>Brevibacillus</taxon>
    </lineage>
</organism>
<protein>
    <recommendedName>
        <fullName evidence="3">Mor transcription activator family protein</fullName>
    </recommendedName>
</protein>
<accession>A0A075RAY3</accession>
<dbReference type="PANTHER" id="PTHR37812">
    <property type="entry name" value="MU-LIKE PROPHAGE FLUMU PROTEIN C"/>
    <property type="match status" value="1"/>
</dbReference>
<dbReference type="eggNOG" id="COG5566">
    <property type="taxonomic scope" value="Bacteria"/>
</dbReference>
<evidence type="ECO:0008006" key="3">
    <source>
        <dbReference type="Google" id="ProtNLM"/>
    </source>
</evidence>
<dbReference type="RefSeq" id="WP_003334403.1">
    <property type="nucleotide sequence ID" value="NZ_CP007806.1"/>
</dbReference>
<dbReference type="HOGENOM" id="CLU_159841_0_0_9"/>
<dbReference type="AlphaFoldDB" id="A0A075RAY3"/>
<keyword evidence="2" id="KW-1185">Reference proteome</keyword>
<dbReference type="EMBL" id="CP007806">
    <property type="protein sequence ID" value="AIG28566.1"/>
    <property type="molecule type" value="Genomic_DNA"/>
</dbReference>
<name>A0A075RAY3_BRELA</name>
<gene>
    <name evidence="1" type="ORF">BRLA_c042910</name>
</gene>
<dbReference type="Proteomes" id="UP000005850">
    <property type="component" value="Chromosome"/>
</dbReference>
<dbReference type="InterPro" id="IPR009057">
    <property type="entry name" value="Homeodomain-like_sf"/>
</dbReference>
<dbReference type="InterPro" id="IPR052411">
    <property type="entry name" value="c-mor_Regulatory_Protein"/>
</dbReference>
<proteinExistence type="predicted"/>
<dbReference type="NCBIfam" id="NF040785">
    <property type="entry name" value="CD3324_fam"/>
    <property type="match status" value="1"/>
</dbReference>
<reference evidence="1 2" key="1">
    <citation type="journal article" date="2011" name="J. Bacteriol.">
        <title>Genome sequence of Brevibacillus laterosporus LMG 15441, a pathogen of invertebrates.</title>
        <authorList>
            <person name="Djukic M."/>
            <person name="Poehlein A."/>
            <person name="Thurmer A."/>
            <person name="Daniel R."/>
        </authorList>
    </citation>
    <scope>NUCLEOTIDE SEQUENCE [LARGE SCALE GENOMIC DNA]</scope>
    <source>
        <strain evidence="1 2">LMG 15441</strain>
    </source>
</reference>
<dbReference type="SUPFAM" id="SSF46689">
    <property type="entry name" value="Homeodomain-like"/>
    <property type="match status" value="1"/>
</dbReference>